<keyword evidence="2" id="KW-1185">Reference proteome</keyword>
<evidence type="ECO:0008006" key="3">
    <source>
        <dbReference type="Google" id="ProtNLM"/>
    </source>
</evidence>
<gene>
    <name evidence="1" type="ORF">WNY58_12765</name>
</gene>
<organism evidence="1 2">
    <name type="scientific">Neptuniibacter pectenicola</name>
    <dbReference type="NCBI Taxonomy" id="1806669"/>
    <lineage>
        <taxon>Bacteria</taxon>
        <taxon>Pseudomonadati</taxon>
        <taxon>Pseudomonadota</taxon>
        <taxon>Gammaproteobacteria</taxon>
        <taxon>Oceanospirillales</taxon>
        <taxon>Oceanospirillaceae</taxon>
        <taxon>Neptuniibacter</taxon>
    </lineage>
</organism>
<comment type="caution">
    <text evidence="1">The sequence shown here is derived from an EMBL/GenBank/DDBJ whole genome shotgun (WGS) entry which is preliminary data.</text>
</comment>
<name>A0ABU9TU67_9GAMM</name>
<evidence type="ECO:0000313" key="1">
    <source>
        <dbReference type="EMBL" id="MEM5537260.1"/>
    </source>
</evidence>
<dbReference type="RefSeq" id="WP_342854711.1">
    <property type="nucleotide sequence ID" value="NZ_JBBMRA010000012.1"/>
</dbReference>
<dbReference type="Pfam" id="PF22491">
    <property type="entry name" value="DUF6988"/>
    <property type="match status" value="1"/>
</dbReference>
<accession>A0ABU9TU67</accession>
<dbReference type="Proteomes" id="UP001449225">
    <property type="component" value="Unassembled WGS sequence"/>
</dbReference>
<evidence type="ECO:0000313" key="2">
    <source>
        <dbReference type="Proteomes" id="UP001449225"/>
    </source>
</evidence>
<reference evidence="1 2" key="1">
    <citation type="submission" date="2024-03" db="EMBL/GenBank/DDBJ databases">
        <title>Community enrichment and isolation of bacterial strains for fucoidan degradation.</title>
        <authorList>
            <person name="Sichert A."/>
        </authorList>
    </citation>
    <scope>NUCLEOTIDE SEQUENCE [LARGE SCALE GENOMIC DNA]</scope>
    <source>
        <strain evidence="1 2">AS76</strain>
    </source>
</reference>
<dbReference type="EMBL" id="JBBMRA010000012">
    <property type="protein sequence ID" value="MEM5537260.1"/>
    <property type="molecule type" value="Genomic_DNA"/>
</dbReference>
<protein>
    <recommendedName>
        <fullName evidence="3">HEPN domain-containing protein</fullName>
    </recommendedName>
</protein>
<proteinExistence type="predicted"/>
<sequence length="194" mass="22091">MKKVFDTREHLEKAWSIAEKISIDGSAATQFKGAMLYSTLNICDAMQLLIYKRNFVSANILFRSLFEYVFRSFWLNRLASEEQVELAMKEEKWPKTKNLHKLLAGQNAVIDLLVSEKTKIQDILHSYIHGGSQNPLSQLGNGAYIQPNIPESEVSYLLDMISISTYSILFEMAHLAKSDELKAEIMEIVGENVI</sequence>
<dbReference type="InterPro" id="IPR054257">
    <property type="entry name" value="DUF6988"/>
</dbReference>